<proteinExistence type="predicted"/>
<dbReference type="PROSITE" id="PS01034">
    <property type="entry name" value="GH16_1"/>
    <property type="match status" value="1"/>
</dbReference>
<evidence type="ECO:0000256" key="2">
    <source>
        <dbReference type="ARBA" id="ARBA00023295"/>
    </source>
</evidence>
<feature type="signal peptide" evidence="3">
    <location>
        <begin position="1"/>
        <end position="23"/>
    </location>
</feature>
<dbReference type="SUPFAM" id="SSF49899">
    <property type="entry name" value="Concanavalin A-like lectins/glucanases"/>
    <property type="match status" value="1"/>
</dbReference>
<comment type="caution">
    <text evidence="5">The sequence shown here is derived from an EMBL/GenBank/DDBJ whole genome shotgun (WGS) entry which is preliminary data.</text>
</comment>
<organism evidence="5 6">
    <name type="scientific">Datura stramonium</name>
    <name type="common">Jimsonweed</name>
    <name type="synonym">Common thornapple</name>
    <dbReference type="NCBI Taxonomy" id="4076"/>
    <lineage>
        <taxon>Eukaryota</taxon>
        <taxon>Viridiplantae</taxon>
        <taxon>Streptophyta</taxon>
        <taxon>Embryophyta</taxon>
        <taxon>Tracheophyta</taxon>
        <taxon>Spermatophyta</taxon>
        <taxon>Magnoliopsida</taxon>
        <taxon>eudicotyledons</taxon>
        <taxon>Gunneridae</taxon>
        <taxon>Pentapetalae</taxon>
        <taxon>asterids</taxon>
        <taxon>lamiids</taxon>
        <taxon>Solanales</taxon>
        <taxon>Solanaceae</taxon>
        <taxon>Solanoideae</taxon>
        <taxon>Datureae</taxon>
        <taxon>Datura</taxon>
    </lineage>
</organism>
<evidence type="ECO:0000313" key="5">
    <source>
        <dbReference type="EMBL" id="MCD7451627.1"/>
    </source>
</evidence>
<dbReference type="PROSITE" id="PS51762">
    <property type="entry name" value="GH16_2"/>
    <property type="match status" value="1"/>
</dbReference>
<dbReference type="Proteomes" id="UP000823775">
    <property type="component" value="Unassembled WGS sequence"/>
</dbReference>
<name>A0ABS8RYE6_DATST</name>
<evidence type="ECO:0000256" key="3">
    <source>
        <dbReference type="SAM" id="SignalP"/>
    </source>
</evidence>
<dbReference type="InterPro" id="IPR000757">
    <property type="entry name" value="Beta-glucanase-like"/>
</dbReference>
<keyword evidence="3" id="KW-0732">Signal</keyword>
<keyword evidence="2" id="KW-0326">Glycosidase</keyword>
<keyword evidence="6" id="KW-1185">Reference proteome</keyword>
<sequence>MKNLSRLILFVTSFICLFHITLASIVSTGDFNKDFYVTYSPNHVNTSADGRTRSLIFDKESGAEIHSNDMYLFGQFDMKIKLIPGNSAGTVVAFYLASGQPNRDEIDFEFLGNVAGKPYTLQTNIYIDGSILMDRMIEKRESICGLIQHKTSTLILFYGTFTKLCSWWIGYLLEHIETMQIKELNILVGSQWNSKSAYGMEKLGQLMVGKQKLIGHKNPLWPHWENTALMLVFGKEMLDFAEQKVRVIGGIRGNSVL</sequence>
<dbReference type="Pfam" id="PF00722">
    <property type="entry name" value="Glyco_hydro_16"/>
    <property type="match status" value="1"/>
</dbReference>
<evidence type="ECO:0000313" key="6">
    <source>
        <dbReference type="Proteomes" id="UP000823775"/>
    </source>
</evidence>
<accession>A0ABS8RYE6</accession>
<dbReference type="InterPro" id="IPR044791">
    <property type="entry name" value="Beta-glucanase/XTH"/>
</dbReference>
<reference evidence="5 6" key="1">
    <citation type="journal article" date="2021" name="BMC Genomics">
        <title>Datura genome reveals duplications of psychoactive alkaloid biosynthetic genes and high mutation rate following tissue culture.</title>
        <authorList>
            <person name="Rajewski A."/>
            <person name="Carter-House D."/>
            <person name="Stajich J."/>
            <person name="Litt A."/>
        </authorList>
    </citation>
    <scope>NUCLEOTIDE SEQUENCE [LARGE SCALE GENOMIC DNA]</scope>
    <source>
        <strain evidence="5">AR-01</strain>
    </source>
</reference>
<protein>
    <recommendedName>
        <fullName evidence="4">GH16 domain-containing protein</fullName>
    </recommendedName>
</protein>
<feature type="domain" description="GH16" evidence="4">
    <location>
        <begin position="20"/>
        <end position="257"/>
    </location>
</feature>
<feature type="chain" id="PRO_5047055170" description="GH16 domain-containing protein" evidence="3">
    <location>
        <begin position="24"/>
        <end position="257"/>
    </location>
</feature>
<dbReference type="Gene3D" id="2.60.120.200">
    <property type="match status" value="1"/>
</dbReference>
<gene>
    <name evidence="5" type="ORF">HAX54_012889</name>
</gene>
<evidence type="ECO:0000256" key="1">
    <source>
        <dbReference type="ARBA" id="ARBA00022801"/>
    </source>
</evidence>
<dbReference type="InterPro" id="IPR013320">
    <property type="entry name" value="ConA-like_dom_sf"/>
</dbReference>
<dbReference type="EMBL" id="JACEIK010000176">
    <property type="protein sequence ID" value="MCD7451627.1"/>
    <property type="molecule type" value="Genomic_DNA"/>
</dbReference>
<evidence type="ECO:0000259" key="4">
    <source>
        <dbReference type="PROSITE" id="PS51762"/>
    </source>
</evidence>
<dbReference type="PANTHER" id="PTHR31062">
    <property type="entry name" value="XYLOGLUCAN ENDOTRANSGLUCOSYLASE/HYDROLASE PROTEIN 8-RELATED"/>
    <property type="match status" value="1"/>
</dbReference>
<dbReference type="InterPro" id="IPR008263">
    <property type="entry name" value="GH16_AS"/>
</dbReference>
<keyword evidence="1" id="KW-0378">Hydrolase</keyword>